<feature type="compositionally biased region" description="Basic and acidic residues" evidence="1">
    <location>
        <begin position="193"/>
        <end position="211"/>
    </location>
</feature>
<keyword evidence="5" id="KW-1185">Reference proteome</keyword>
<reference evidence="4 5" key="1">
    <citation type="submission" date="2017-01" db="EMBL/GenBank/DDBJ databases">
        <title>The complete genome sequence of a sulfur-oxidizing marine bacterium Thioclava sp. 25B10_4T.</title>
        <authorList>
            <person name="Liu Y."/>
            <person name="Lai Q."/>
            <person name="Shao Z."/>
        </authorList>
    </citation>
    <scope>NUCLEOTIDE SEQUENCE [LARGE SCALE GENOMIC DNA]</scope>
    <source>
        <strain evidence="4 5">25B10_4</strain>
    </source>
</reference>
<dbReference type="Pfam" id="PF05239">
    <property type="entry name" value="PRC"/>
    <property type="match status" value="2"/>
</dbReference>
<dbReference type="InterPro" id="IPR011033">
    <property type="entry name" value="PRC_barrel-like_sf"/>
</dbReference>
<keyword evidence="2" id="KW-0732">Signal</keyword>
<dbReference type="Proteomes" id="UP000185622">
    <property type="component" value="Chromosome"/>
</dbReference>
<accession>A0ABN4X9W0</accession>
<evidence type="ECO:0000259" key="3">
    <source>
        <dbReference type="Pfam" id="PF05239"/>
    </source>
</evidence>
<evidence type="ECO:0000313" key="5">
    <source>
        <dbReference type="Proteomes" id="UP000185622"/>
    </source>
</evidence>
<sequence length="435" mass="44569">MKKLITTTAIGLMLALPAHAEDKANANAKAEANANASASMSGDMFMKSIPDSFNASGLMGKRVYISKDKVDAKTAVNEAQDNWDDVGEVSDVVLGTDGKVDAVLVDVGGFLGIGEKTVAISMDSLNLVPDGDTENSYFVVAQGSKDQLDQAPKYDAEMQTAFSSDTKGEMNGNDNGEDMQNADASQSQDSDMDGDKMENADASQKMDKAGDNAEAAATATAAAAGAAANEAADKTAKAADNAGEAMDNAAENTADAAQNAAQDTEQAMNNAADKTQEMAKDAAQNTKEAANATGQAVENAADNAGEATKEAANETGSAIDDAVDSTAAAVGTMGQADKESGQKVDVASVDPDTLRGEGVYGPNDDKVGDVSELVQGKDGKVSGVVIDVGGFLGIGAKPVEIKASELTVLKNDTSITVHTGLTEEQLKKLPKYEAK</sequence>
<gene>
    <name evidence="4" type="ORF">BMG03_16350</name>
</gene>
<feature type="chain" id="PRO_5045747473" description="PRC-barrel domain-containing protein" evidence="2">
    <location>
        <begin position="21"/>
        <end position="435"/>
    </location>
</feature>
<dbReference type="Gene3D" id="2.30.30.240">
    <property type="entry name" value="PRC-barrel domain"/>
    <property type="match status" value="2"/>
</dbReference>
<feature type="domain" description="PRC-barrel" evidence="3">
    <location>
        <begin position="353"/>
        <end position="404"/>
    </location>
</feature>
<dbReference type="SUPFAM" id="SSF50346">
    <property type="entry name" value="PRC-barrel domain"/>
    <property type="match status" value="2"/>
</dbReference>
<feature type="compositionally biased region" description="Low complexity" evidence="1">
    <location>
        <begin position="238"/>
        <end position="267"/>
    </location>
</feature>
<protein>
    <recommendedName>
        <fullName evidence="3">PRC-barrel domain-containing protein</fullName>
    </recommendedName>
</protein>
<proteinExistence type="predicted"/>
<dbReference type="PANTHER" id="PTHR36505:SF1">
    <property type="entry name" value="BLR1072 PROTEIN"/>
    <property type="match status" value="1"/>
</dbReference>
<feature type="compositionally biased region" description="Low complexity" evidence="1">
    <location>
        <begin position="178"/>
        <end position="189"/>
    </location>
</feature>
<feature type="compositionally biased region" description="Polar residues" evidence="1">
    <location>
        <begin position="283"/>
        <end position="296"/>
    </location>
</feature>
<dbReference type="InterPro" id="IPR027275">
    <property type="entry name" value="PRC-brl_dom"/>
</dbReference>
<evidence type="ECO:0000256" key="2">
    <source>
        <dbReference type="SAM" id="SignalP"/>
    </source>
</evidence>
<name>A0ABN4X9W0_9RHOB</name>
<organism evidence="4 5">
    <name type="scientific">Thioclava nitratireducens</name>
    <dbReference type="NCBI Taxonomy" id="1915078"/>
    <lineage>
        <taxon>Bacteria</taxon>
        <taxon>Pseudomonadati</taxon>
        <taxon>Pseudomonadota</taxon>
        <taxon>Alphaproteobacteria</taxon>
        <taxon>Rhodobacterales</taxon>
        <taxon>Paracoccaceae</taxon>
        <taxon>Thioclava</taxon>
    </lineage>
</organism>
<dbReference type="RefSeq" id="WP_075774116.1">
    <property type="nucleotide sequence ID" value="NZ_CP019437.1"/>
</dbReference>
<dbReference type="PANTHER" id="PTHR36505">
    <property type="entry name" value="BLR1072 PROTEIN"/>
    <property type="match status" value="1"/>
</dbReference>
<feature type="compositionally biased region" description="Low complexity" evidence="1">
    <location>
        <begin position="212"/>
        <end position="230"/>
    </location>
</feature>
<feature type="region of interest" description="Disordered" evidence="1">
    <location>
        <begin position="164"/>
        <end position="368"/>
    </location>
</feature>
<evidence type="ECO:0000313" key="4">
    <source>
        <dbReference type="EMBL" id="AQS49182.1"/>
    </source>
</evidence>
<dbReference type="EMBL" id="CP019437">
    <property type="protein sequence ID" value="AQS49182.1"/>
    <property type="molecule type" value="Genomic_DNA"/>
</dbReference>
<feature type="domain" description="PRC-barrel" evidence="3">
    <location>
        <begin position="84"/>
        <end position="144"/>
    </location>
</feature>
<feature type="signal peptide" evidence="2">
    <location>
        <begin position="1"/>
        <end position="20"/>
    </location>
</feature>
<dbReference type="Gene3D" id="1.10.287.700">
    <property type="entry name" value="Helix hairpin bin"/>
    <property type="match status" value="1"/>
</dbReference>
<evidence type="ECO:0000256" key="1">
    <source>
        <dbReference type="SAM" id="MobiDB-lite"/>
    </source>
</evidence>